<keyword evidence="3" id="KW-0812">Transmembrane</keyword>
<gene>
    <name evidence="7" type="ORF">ECDEC2D_2307</name>
</gene>
<evidence type="ECO:0000256" key="3">
    <source>
        <dbReference type="ARBA" id="ARBA00022692"/>
    </source>
</evidence>
<organism evidence="7 8">
    <name type="scientific">Escherichia coli DEC2D</name>
    <dbReference type="NCBI Taxonomy" id="868141"/>
    <lineage>
        <taxon>Bacteria</taxon>
        <taxon>Pseudomonadati</taxon>
        <taxon>Pseudomonadota</taxon>
        <taxon>Gammaproteobacteria</taxon>
        <taxon>Enterobacterales</taxon>
        <taxon>Enterobacteriaceae</taxon>
        <taxon>Escherichia</taxon>
    </lineage>
</organism>
<dbReference type="AlphaFoldDB" id="A0A828U880"/>
<dbReference type="PANTHER" id="PTHR35892">
    <property type="entry name" value="OUTER MEMBRANE PROTEIN PAGN-RELATED"/>
    <property type="match status" value="1"/>
</dbReference>
<dbReference type="Pfam" id="PF06316">
    <property type="entry name" value="Ail_Lom"/>
    <property type="match status" value="1"/>
</dbReference>
<sequence>MNENKEVIMRHLYATILLFTTLLAGIAFPAQAENGHGAFSVGYAQVHPGGVPALSGTGARAGDLKGINVKYRYEFTDHLGGIVALSYASVKKSDTMKTGENTFHYESLRGRYVSLMAGPVWQLSERVSLYGMAGMAYTRWSDSVQDYRRDEVKPGYVKETTTASDGHTARHLSPAWNAGIQFSPVETVVIDLAYEGSGSGDWRTDGFIVGVGYKF</sequence>
<keyword evidence="5" id="KW-0472">Membrane</keyword>
<dbReference type="PROSITE" id="PS00694">
    <property type="entry name" value="ENT_VIR_OMP_1"/>
    <property type="match status" value="1"/>
</dbReference>
<evidence type="ECO:0000256" key="6">
    <source>
        <dbReference type="SAM" id="SignalP"/>
    </source>
</evidence>
<dbReference type="PRINTS" id="PR00316">
    <property type="entry name" value="ENTEROVIROMP"/>
</dbReference>
<dbReference type="EMBL" id="AIFC01000020">
    <property type="protein sequence ID" value="EHU45741.1"/>
    <property type="molecule type" value="Genomic_DNA"/>
</dbReference>
<comment type="subcellular location">
    <subcellularLocation>
        <location evidence="1">Membrane</location>
        <topology evidence="1">Multi-pass membrane protein</topology>
    </subcellularLocation>
</comment>
<feature type="signal peptide" evidence="6">
    <location>
        <begin position="1"/>
        <end position="32"/>
    </location>
</feature>
<comment type="caution">
    <text evidence="7">The sequence shown here is derived from an EMBL/GenBank/DDBJ whole genome shotgun (WGS) entry which is preliminary data.</text>
</comment>
<keyword evidence="4 6" id="KW-0732">Signal</keyword>
<dbReference type="SUPFAM" id="SSF56925">
    <property type="entry name" value="OMPA-like"/>
    <property type="match status" value="1"/>
</dbReference>
<evidence type="ECO:0000313" key="7">
    <source>
        <dbReference type="EMBL" id="EHU45741.1"/>
    </source>
</evidence>
<accession>A0A828U880</accession>
<dbReference type="GO" id="GO:0016020">
    <property type="term" value="C:membrane"/>
    <property type="evidence" value="ECO:0007669"/>
    <property type="project" value="UniProtKB-SubCell"/>
</dbReference>
<dbReference type="PANTHER" id="PTHR35892:SF2">
    <property type="entry name" value="OUTER MEMBRANE PROTEIN PAGN"/>
    <property type="match status" value="1"/>
</dbReference>
<evidence type="ECO:0000256" key="1">
    <source>
        <dbReference type="ARBA" id="ARBA00004141"/>
    </source>
</evidence>
<dbReference type="InterPro" id="IPR000758">
    <property type="entry name" value="Enterovir_OMP"/>
</dbReference>
<dbReference type="GO" id="GO:0044384">
    <property type="term" value="C:host outer membrane"/>
    <property type="evidence" value="ECO:0007669"/>
    <property type="project" value="InterPro"/>
</dbReference>
<dbReference type="InterPro" id="IPR051723">
    <property type="entry name" value="Bact_OM_Invasion-Related"/>
</dbReference>
<keyword evidence="2" id="KW-1134">Transmembrane beta strand</keyword>
<evidence type="ECO:0000256" key="2">
    <source>
        <dbReference type="ARBA" id="ARBA00022452"/>
    </source>
</evidence>
<reference evidence="7 8" key="1">
    <citation type="journal article" date="2012" name="J. Bacteriol.">
        <title>Draft Genome Sequences of the Diarrheagenic Escherichia coli Collection.</title>
        <authorList>
            <person name="Hazen T.H."/>
            <person name="Sahl J.W."/>
            <person name="Redman J.C."/>
            <person name="Morris C.R."/>
            <person name="Daugherty S.C."/>
            <person name="Chibucos M.C."/>
            <person name="Sengamalay N.A."/>
            <person name="Fraser-Liggett C.M."/>
            <person name="Steinsland H."/>
            <person name="Whittam T.S."/>
            <person name="Whittam B."/>
            <person name="Manning S.D."/>
            <person name="Rasko D.A."/>
        </authorList>
    </citation>
    <scope>NUCLEOTIDE SEQUENCE [LARGE SCALE GENOMIC DNA]</scope>
    <source>
        <strain evidence="7 8">DEC2D</strain>
    </source>
</reference>
<dbReference type="PROSITE" id="PS00695">
    <property type="entry name" value="ENT_VIR_OMP_2"/>
    <property type="match status" value="1"/>
</dbReference>
<name>A0A828U880_ECOLX</name>
<evidence type="ECO:0000256" key="4">
    <source>
        <dbReference type="ARBA" id="ARBA00022729"/>
    </source>
</evidence>
<protein>
    <submittedName>
        <fullName evidence="7">Enterobacterial Ail/Lom family protein</fullName>
    </submittedName>
</protein>
<dbReference type="Gene3D" id="2.40.160.20">
    <property type="match status" value="1"/>
</dbReference>
<dbReference type="Proteomes" id="UP000005272">
    <property type="component" value="Unassembled WGS sequence"/>
</dbReference>
<feature type="chain" id="PRO_5032565451" evidence="6">
    <location>
        <begin position="33"/>
        <end position="215"/>
    </location>
</feature>
<dbReference type="InterPro" id="IPR011250">
    <property type="entry name" value="OMP/PagP_B-barrel"/>
</dbReference>
<evidence type="ECO:0000313" key="8">
    <source>
        <dbReference type="Proteomes" id="UP000005272"/>
    </source>
</evidence>
<evidence type="ECO:0000256" key="5">
    <source>
        <dbReference type="ARBA" id="ARBA00023136"/>
    </source>
</evidence>
<proteinExistence type="predicted"/>